<evidence type="ECO:0000313" key="4">
    <source>
        <dbReference type="EMBL" id="MBB4015715.1"/>
    </source>
</evidence>
<dbReference type="Pfam" id="PF00296">
    <property type="entry name" value="Bac_luciferase"/>
    <property type="match status" value="1"/>
</dbReference>
<dbReference type="GO" id="GO:0005829">
    <property type="term" value="C:cytosol"/>
    <property type="evidence" value="ECO:0007669"/>
    <property type="project" value="TreeGrafter"/>
</dbReference>
<comment type="similarity">
    <text evidence="1">To bacterial alkanal monooxygenase alpha and beta chains.</text>
</comment>
<gene>
    <name evidence="4" type="ORF">GGR16_000721</name>
</gene>
<comment type="caution">
    <text evidence="4">The sequence shown here is derived from an EMBL/GenBank/DDBJ whole genome shotgun (WGS) entry which is preliminary data.</text>
</comment>
<evidence type="ECO:0000256" key="1">
    <source>
        <dbReference type="ARBA" id="ARBA00007789"/>
    </source>
</evidence>
<dbReference type="GO" id="GO:0016705">
    <property type="term" value="F:oxidoreductase activity, acting on paired donors, with incorporation or reduction of molecular oxygen"/>
    <property type="evidence" value="ECO:0007669"/>
    <property type="project" value="InterPro"/>
</dbReference>
<accession>A0A840BQT7</accession>
<dbReference type="InterPro" id="IPR011251">
    <property type="entry name" value="Luciferase-like_dom"/>
</dbReference>
<dbReference type="PANTHER" id="PTHR30137">
    <property type="entry name" value="LUCIFERASE-LIKE MONOOXYGENASE"/>
    <property type="match status" value="1"/>
</dbReference>
<feature type="compositionally biased region" description="Polar residues" evidence="2">
    <location>
        <begin position="35"/>
        <end position="49"/>
    </location>
</feature>
<dbReference type="AlphaFoldDB" id="A0A840BQT7"/>
<evidence type="ECO:0000313" key="5">
    <source>
        <dbReference type="Proteomes" id="UP000577362"/>
    </source>
</evidence>
<evidence type="ECO:0000259" key="3">
    <source>
        <dbReference type="Pfam" id="PF00296"/>
    </source>
</evidence>
<dbReference type="InterPro" id="IPR019949">
    <property type="entry name" value="CmoO-like"/>
</dbReference>
<feature type="region of interest" description="Disordered" evidence="2">
    <location>
        <begin position="30"/>
        <end position="53"/>
    </location>
</feature>
<dbReference type="Proteomes" id="UP000577362">
    <property type="component" value="Unassembled WGS sequence"/>
</dbReference>
<keyword evidence="5" id="KW-1185">Reference proteome</keyword>
<feature type="domain" description="Luciferase-like" evidence="3">
    <location>
        <begin position="84"/>
        <end position="363"/>
    </location>
</feature>
<organism evidence="4 5">
    <name type="scientific">Chelatococcus caeni</name>
    <dbReference type="NCBI Taxonomy" id="1348468"/>
    <lineage>
        <taxon>Bacteria</taxon>
        <taxon>Pseudomonadati</taxon>
        <taxon>Pseudomonadota</taxon>
        <taxon>Alphaproteobacteria</taxon>
        <taxon>Hyphomicrobiales</taxon>
        <taxon>Chelatococcaceae</taxon>
        <taxon>Chelatococcus</taxon>
    </lineage>
</organism>
<dbReference type="InterPro" id="IPR036661">
    <property type="entry name" value="Luciferase-like_sf"/>
</dbReference>
<proteinExistence type="predicted"/>
<name>A0A840BQT7_9HYPH</name>
<reference evidence="4 5" key="1">
    <citation type="submission" date="2020-08" db="EMBL/GenBank/DDBJ databases">
        <title>Genomic Encyclopedia of Type Strains, Phase IV (KMG-IV): sequencing the most valuable type-strain genomes for metagenomic binning, comparative biology and taxonomic classification.</title>
        <authorList>
            <person name="Goeker M."/>
        </authorList>
    </citation>
    <scope>NUCLEOTIDE SEQUENCE [LARGE SCALE GENOMIC DNA]</scope>
    <source>
        <strain evidence="4 5">DSM 103737</strain>
    </source>
</reference>
<dbReference type="NCBIfam" id="TIGR03558">
    <property type="entry name" value="oxido_grp_1"/>
    <property type="match status" value="1"/>
</dbReference>
<evidence type="ECO:0000256" key="2">
    <source>
        <dbReference type="SAM" id="MobiDB-lite"/>
    </source>
</evidence>
<protein>
    <submittedName>
        <fullName evidence="4">Luciferase family oxidoreductase group 1</fullName>
    </submittedName>
</protein>
<dbReference type="Gene3D" id="3.20.20.30">
    <property type="entry name" value="Luciferase-like domain"/>
    <property type="match status" value="1"/>
</dbReference>
<dbReference type="PANTHER" id="PTHR30137:SF20">
    <property type="entry name" value="N-ACETYL-S-ALKYLCYSTEINE MONOOXYGENASE"/>
    <property type="match status" value="1"/>
</dbReference>
<sequence>MAPAWVVPSIERGLLSTLLSAAGLLGALPAVTPPRRTSASNPRRPSSPDTAPEFLRRRFRALEPVLITMPYALSLLDKSPVPEGATAAEALGHTIALAKRAEALGYRRFWVAEHHGTERHASSAPEILVAHLLAHTSRIRIGSGGVMLQHYSPYKVAETFNVLAALAPGRVDLGIGKAPGGLPLSTKALQVLHDRSEPPSFASRLADLDAFLTGLTAPDHPLAGAVATPIPAEPPQRILLGTGPETATLAAQHGWDFAYAGHFDGDPGHLARSVEAYRQLTGRAPLLAIHAFAAETLEEALARVERLRIYKVHLPNGQSANVGTHEMAAEFARQAGADDYRVEERVPYVATGTAEHVKRELDGLAARHGIREFVIDLPVADPISRLSSIELLASVYQSSLAV</sequence>
<dbReference type="EMBL" id="JACIEN010000001">
    <property type="protein sequence ID" value="MBB4015715.1"/>
    <property type="molecule type" value="Genomic_DNA"/>
</dbReference>
<dbReference type="SUPFAM" id="SSF51679">
    <property type="entry name" value="Bacterial luciferase-like"/>
    <property type="match status" value="1"/>
</dbReference>
<dbReference type="InterPro" id="IPR050766">
    <property type="entry name" value="Bact_Lucif_Oxidored"/>
</dbReference>